<dbReference type="Gene3D" id="3.40.50.1820">
    <property type="entry name" value="alpha/beta hydrolase"/>
    <property type="match status" value="1"/>
</dbReference>
<dbReference type="Proteomes" id="UP001649230">
    <property type="component" value="Chromosome"/>
</dbReference>
<dbReference type="PANTHER" id="PTHR43798:SF31">
    <property type="entry name" value="AB HYDROLASE SUPERFAMILY PROTEIN YCLE"/>
    <property type="match status" value="1"/>
</dbReference>
<keyword evidence="1 3" id="KW-0378">Hydrolase</keyword>
<dbReference type="InterPro" id="IPR050266">
    <property type="entry name" value="AB_hydrolase_sf"/>
</dbReference>
<dbReference type="RefSeq" id="WP_235118776.1">
    <property type="nucleotide sequence ID" value="NZ_CP090978.1"/>
</dbReference>
<evidence type="ECO:0000313" key="4">
    <source>
        <dbReference type="Proteomes" id="UP001649230"/>
    </source>
</evidence>
<dbReference type="Pfam" id="PF00561">
    <property type="entry name" value="Abhydrolase_1"/>
    <property type="match status" value="1"/>
</dbReference>
<name>A0ABY3SF57_9BACL</name>
<dbReference type="EMBL" id="CP090978">
    <property type="protein sequence ID" value="UJF32432.1"/>
    <property type="molecule type" value="Genomic_DNA"/>
</dbReference>
<dbReference type="InterPro" id="IPR000639">
    <property type="entry name" value="Epox_hydrolase-like"/>
</dbReference>
<feature type="domain" description="AB hydrolase-1" evidence="2">
    <location>
        <begin position="22"/>
        <end position="247"/>
    </location>
</feature>
<gene>
    <name evidence="3" type="ORF">L0M14_22470</name>
</gene>
<dbReference type="GO" id="GO:0016787">
    <property type="term" value="F:hydrolase activity"/>
    <property type="evidence" value="ECO:0007669"/>
    <property type="project" value="UniProtKB-KW"/>
</dbReference>
<dbReference type="InterPro" id="IPR029058">
    <property type="entry name" value="AB_hydrolase_fold"/>
</dbReference>
<organism evidence="3 4">
    <name type="scientific">Paenibacillus hexagrammi</name>
    <dbReference type="NCBI Taxonomy" id="2908839"/>
    <lineage>
        <taxon>Bacteria</taxon>
        <taxon>Bacillati</taxon>
        <taxon>Bacillota</taxon>
        <taxon>Bacilli</taxon>
        <taxon>Bacillales</taxon>
        <taxon>Paenibacillaceae</taxon>
        <taxon>Paenibacillus</taxon>
    </lineage>
</organism>
<accession>A0ABY3SF57</accession>
<proteinExistence type="predicted"/>
<reference evidence="3 4" key="1">
    <citation type="journal article" date="2024" name="Int. J. Syst. Evol. Microbiol.">
        <title>Paenibacillus hexagrammi sp. nov., a novel bacterium isolated from the gut content of Hexagrammos agrammus.</title>
        <authorList>
            <person name="Jung H.K."/>
            <person name="Kim D.G."/>
            <person name="Zin H."/>
            <person name="Park J."/>
            <person name="Jung H."/>
            <person name="Kim Y.O."/>
            <person name="Kong H.J."/>
            <person name="Kim J.W."/>
            <person name="Kim Y.S."/>
        </authorList>
    </citation>
    <scope>NUCLEOTIDE SEQUENCE [LARGE SCALE GENOMIC DNA]</scope>
    <source>
        <strain evidence="3 4">YPD9-1</strain>
    </source>
</reference>
<protein>
    <submittedName>
        <fullName evidence="3">Alpha/beta hydrolase</fullName>
    </submittedName>
</protein>
<dbReference type="InterPro" id="IPR000073">
    <property type="entry name" value="AB_hydrolase_1"/>
</dbReference>
<dbReference type="PRINTS" id="PR00111">
    <property type="entry name" value="ABHYDROLASE"/>
</dbReference>
<dbReference type="PRINTS" id="PR00412">
    <property type="entry name" value="EPOXHYDRLASE"/>
</dbReference>
<sequence>MYITVQETSLFIEDQGPVSALPIILLHGFPLDHRMWSHQIETLTASSYRVITPDLLGMGRSELPSSNISLDRYADDILAMMDQLQIPRAVLGGFSMGGYVAFALLRKAPERFSALILANTRPEADSPEGRQNRMKMAASLYEKGSSAAKDAMLPKLLTEHTRAESPGLVSELEQVMTAMEPEGLVHASLAMAFRPDASDLLTSIQVPTLVIAGEQDPITTPEIMKSMADQIPASQFHVIPEASHLTPQEKPDAFNAVLLGFLNSIKP</sequence>
<dbReference type="SUPFAM" id="SSF53474">
    <property type="entry name" value="alpha/beta-Hydrolases"/>
    <property type="match status" value="1"/>
</dbReference>
<evidence type="ECO:0000256" key="1">
    <source>
        <dbReference type="ARBA" id="ARBA00022801"/>
    </source>
</evidence>
<keyword evidence="4" id="KW-1185">Reference proteome</keyword>
<evidence type="ECO:0000313" key="3">
    <source>
        <dbReference type="EMBL" id="UJF32432.1"/>
    </source>
</evidence>
<evidence type="ECO:0000259" key="2">
    <source>
        <dbReference type="Pfam" id="PF00561"/>
    </source>
</evidence>
<dbReference type="PANTHER" id="PTHR43798">
    <property type="entry name" value="MONOACYLGLYCEROL LIPASE"/>
    <property type="match status" value="1"/>
</dbReference>